<dbReference type="Proteomes" id="UP000551758">
    <property type="component" value="Unassembled WGS sequence"/>
</dbReference>
<evidence type="ECO:0000256" key="2">
    <source>
        <dbReference type="SAM" id="MobiDB-lite"/>
    </source>
</evidence>
<protein>
    <recommendedName>
        <fullName evidence="3">DUF676 domain-containing protein</fullName>
    </recommendedName>
</protein>
<proteinExistence type="inferred from homology"/>
<evidence type="ECO:0000313" key="5">
    <source>
        <dbReference type="Proteomes" id="UP000551758"/>
    </source>
</evidence>
<feature type="compositionally biased region" description="Polar residues" evidence="2">
    <location>
        <begin position="549"/>
        <end position="573"/>
    </location>
</feature>
<comment type="similarity">
    <text evidence="1">Belongs to the FAM135 family.</text>
</comment>
<organism evidence="4 5">
    <name type="scientific">Diceros bicornis minor</name>
    <name type="common">South-central black rhinoceros</name>
    <dbReference type="NCBI Taxonomy" id="77932"/>
    <lineage>
        <taxon>Eukaryota</taxon>
        <taxon>Metazoa</taxon>
        <taxon>Chordata</taxon>
        <taxon>Craniata</taxon>
        <taxon>Vertebrata</taxon>
        <taxon>Euteleostomi</taxon>
        <taxon>Mammalia</taxon>
        <taxon>Eutheria</taxon>
        <taxon>Laurasiatheria</taxon>
        <taxon>Perissodactyla</taxon>
        <taxon>Rhinocerotidae</taxon>
        <taxon>Diceros</taxon>
    </lineage>
</organism>
<dbReference type="Gene3D" id="3.40.50.1820">
    <property type="entry name" value="alpha/beta hydrolase"/>
    <property type="match status" value="1"/>
</dbReference>
<evidence type="ECO:0000256" key="1">
    <source>
        <dbReference type="ARBA" id="ARBA00007949"/>
    </source>
</evidence>
<feature type="region of interest" description="Disordered" evidence="2">
    <location>
        <begin position="311"/>
        <end position="331"/>
    </location>
</feature>
<dbReference type="Pfam" id="PF05057">
    <property type="entry name" value="DUF676"/>
    <property type="match status" value="1"/>
</dbReference>
<feature type="compositionally biased region" description="Low complexity" evidence="2">
    <location>
        <begin position="1377"/>
        <end position="1388"/>
    </location>
</feature>
<accession>A0A7J7EIR9</accession>
<dbReference type="SUPFAM" id="SSF53474">
    <property type="entry name" value="alpha/beta-Hydrolases"/>
    <property type="match status" value="1"/>
</dbReference>
<dbReference type="PANTHER" id="PTHR12482:SF3">
    <property type="entry name" value="PROTEIN FAM135B"/>
    <property type="match status" value="1"/>
</dbReference>
<dbReference type="InterPro" id="IPR044294">
    <property type="entry name" value="Lipase-like"/>
</dbReference>
<dbReference type="PANTHER" id="PTHR12482">
    <property type="entry name" value="LIPASE ROG1-RELATED-RELATED"/>
    <property type="match status" value="1"/>
</dbReference>
<evidence type="ECO:0000259" key="3">
    <source>
        <dbReference type="Pfam" id="PF05057"/>
    </source>
</evidence>
<dbReference type="FunFam" id="3.40.50.1820:FF:000004">
    <property type="entry name" value="Protein FAM135A isoform a"/>
    <property type="match status" value="1"/>
</dbReference>
<dbReference type="InterPro" id="IPR029058">
    <property type="entry name" value="AB_hydrolase_fold"/>
</dbReference>
<feature type="compositionally biased region" description="Basic and acidic residues" evidence="2">
    <location>
        <begin position="311"/>
        <end position="324"/>
    </location>
</feature>
<dbReference type="InterPro" id="IPR007751">
    <property type="entry name" value="DUF676_lipase-like"/>
</dbReference>
<feature type="region of interest" description="Disordered" evidence="2">
    <location>
        <begin position="548"/>
        <end position="576"/>
    </location>
</feature>
<comment type="caution">
    <text evidence="4">The sequence shown here is derived from an EMBL/GenBank/DDBJ whole genome shotgun (WGS) entry which is preliminary data.</text>
</comment>
<feature type="domain" description="DUF676" evidence="3">
    <location>
        <begin position="918"/>
        <end position="1111"/>
    </location>
</feature>
<gene>
    <name evidence="4" type="ORF">HPG69_011771</name>
</gene>
<sequence>MRPDGAPAALGARDGCSGEYVKLVVGGRAEKLKLKLSLNRWLSLVLNCNNPKFPPKAQALFRLASSSFSQGELMLNNPEKIAEQISKDLAWLASHLMALWTQFLDTVTLHSQVTTYLTQEHHTLRVRRFSEAFFYMEHEKLAVLTFQENLMQTHSQLSLDIRNSEYLTTMPPLPAECLDIDGDWNTLPVIFEDRYVDCPMTGHNLSVYPNFDVPTTSPAIMNLKDREESHLVNRKSSFREDLILPTMKPPQMDSDEEVIRCPEPDENVTTPNHVDLCSESQVYLTIGEFQNKAGLPEDECWTDQKSDVGIHPLADEDLPRRSPGPEDGQAPALTYIDVKSSNKNPCRAEPTVVISAQHESGHSRDNLELDRTVLSKRVVGGSHQDAISSQKTTLHELGILGKGADQESKLVLLNLKLIPSDPCDPLSSTLWDPLDIRVSPKDLHTEEQEEVSVLSGVIKRSSSIISDSGIESEPSSVAWSEARSRALELPSDREVLHQLVRRHALHRNSLEGGHTESNTSLPSGIQASLTSISSLPFEEEERELALTKLTKSVSAPQISSPEESAEDTGTMQQERGLAETSAVHIKSMDPPGHCSQLSGGSRIQDAEADHSLVEVVSDANNQQGPGYIDIPKGKESQFDPQGPCCLDDRTENPPSIETKGLNLKIPRIIALENPRSRSFPRALMETPKGMPKDLNVGKGALSNSNISHVESIAHHKVPELSCTSDADAIDLDSIGEQSSSPSIIDDTAFSRGANTFLDVGHEAGTVCSTVTHSIHSQVLGNQEPRAGTSIMVSHLTPTETFTLDSLKAVEVVNLSLSCTATCLPFSSVPKETPARAGFSSKQTPLPITHQPLGSFGVVSTHSSKLEEEVSERMFSFYQAKEKFKKELKIDGFLYSDLSVLASDIPYFPPEEEEENLEEGIHLVVCVHGLDGNSADLRLVKTFIELGLPGGKLDFLMSEKNQMDTFADFDTMTDRLLDEIIQHIQLYNLSISRISFIGHSLGNIIIRSVLTRPRFRYYLNKLHTFLSLSGPHLGTLYNNSTLVSTGLWLMQKLKKSGSLLQLTFRDNADLRKCFLYQLSQKTGLQYFKNVVLVASPQDRYVPFHSARIEMCKTALKDRHTGPVYAEMINNLLRPLVEAKDCTLIRHNVFHALPNTANTLIGRAAHIAVLDSELFLEKFFLVAGLNYFNSGWGDLRYGRIKVMLLVISVMVISQVILDSSENFSFSHINNVTLQNKYRQWKINPENKKREEGVECSAKADFHTTDLGFLCGVFSKLLLHPSLNPYGITKFVLPWSFERPCSQRFWNQGESGDHRLFQYQMPFLTSICCLDIPNPNTDADVNLKSPWGQNQYLSVRRKFPSLTLAGKFPLRNEGPLGDQGPPLSSHPSPGLAHRTSLILPSCEMSRAKYLHHLSILKSPSEERSRCVCWTSHGEKLEQMTSHDLAK</sequence>
<evidence type="ECO:0000313" key="4">
    <source>
        <dbReference type="EMBL" id="KAF5915306.1"/>
    </source>
</evidence>
<name>A0A7J7EIR9_DICBM</name>
<feature type="region of interest" description="Disordered" evidence="2">
    <location>
        <begin position="1367"/>
        <end position="1389"/>
    </location>
</feature>
<reference evidence="4 5" key="1">
    <citation type="journal article" date="2020" name="Mol. Biol. Evol.">
        <title>Interspecific Gene Flow and the Evolution of Specialization in Black and White Rhinoceros.</title>
        <authorList>
            <person name="Moodley Y."/>
            <person name="Westbury M.V."/>
            <person name="Russo I.M."/>
            <person name="Gopalakrishnan S."/>
            <person name="Rakotoarivelo A."/>
            <person name="Olsen R.A."/>
            <person name="Prost S."/>
            <person name="Tunstall T."/>
            <person name="Ryder O.A."/>
            <person name="Dalen L."/>
            <person name="Bruford M.W."/>
        </authorList>
    </citation>
    <scope>NUCLEOTIDE SEQUENCE [LARGE SCALE GENOMIC DNA]</scope>
    <source>
        <strain evidence="4">SBR-YM</strain>
        <tissue evidence="4">Skin</tissue>
    </source>
</reference>
<keyword evidence="5" id="KW-1185">Reference proteome</keyword>
<dbReference type="EMBL" id="JACDTQ010002883">
    <property type="protein sequence ID" value="KAF5915306.1"/>
    <property type="molecule type" value="Genomic_DNA"/>
</dbReference>